<evidence type="ECO:0000256" key="4">
    <source>
        <dbReference type="ARBA" id="ARBA00023125"/>
    </source>
</evidence>
<keyword evidence="5" id="KW-0804">Transcription</keyword>
<evidence type="ECO:0000313" key="11">
    <source>
        <dbReference type="EMBL" id="KAF7510688.1"/>
    </source>
</evidence>
<dbReference type="InterPro" id="IPR004827">
    <property type="entry name" value="bZIP"/>
</dbReference>
<evidence type="ECO:0000256" key="2">
    <source>
        <dbReference type="ARBA" id="ARBA00007163"/>
    </source>
</evidence>
<evidence type="ECO:0000256" key="7">
    <source>
        <dbReference type="ARBA" id="ARBA00023242"/>
    </source>
</evidence>
<evidence type="ECO:0000256" key="9">
    <source>
        <dbReference type="SAM" id="MobiDB-lite"/>
    </source>
</evidence>
<comment type="similarity">
    <text evidence="2">Belongs to the bZIP family.</text>
</comment>
<dbReference type="GO" id="GO:0000981">
    <property type="term" value="F:DNA-binding transcription factor activity, RNA polymerase II-specific"/>
    <property type="evidence" value="ECO:0007669"/>
    <property type="project" value="InterPro"/>
</dbReference>
<protein>
    <recommendedName>
        <fullName evidence="10">BZIP domain-containing protein</fullName>
    </recommendedName>
</protein>
<dbReference type="EMBL" id="JAACFV010000027">
    <property type="protein sequence ID" value="KAF7510688.1"/>
    <property type="molecule type" value="Genomic_DNA"/>
</dbReference>
<keyword evidence="6" id="KW-0834">Unfolded protein response</keyword>
<dbReference type="OrthoDB" id="644067at2759"/>
<dbReference type="Proteomes" id="UP000606974">
    <property type="component" value="Unassembled WGS sequence"/>
</dbReference>
<keyword evidence="12" id="KW-1185">Reference proteome</keyword>
<dbReference type="Gene3D" id="1.20.5.170">
    <property type="match status" value="1"/>
</dbReference>
<dbReference type="Pfam" id="PF00170">
    <property type="entry name" value="bZIP_1"/>
    <property type="match status" value="1"/>
</dbReference>
<accession>A0A8H7E744</accession>
<dbReference type="GO" id="GO:0045944">
    <property type="term" value="P:positive regulation of transcription by RNA polymerase II"/>
    <property type="evidence" value="ECO:0007669"/>
    <property type="project" value="InterPro"/>
</dbReference>
<evidence type="ECO:0000256" key="6">
    <source>
        <dbReference type="ARBA" id="ARBA00023230"/>
    </source>
</evidence>
<comment type="subcellular location">
    <subcellularLocation>
        <location evidence="1">Nucleus</location>
    </subcellularLocation>
</comment>
<keyword evidence="7" id="KW-0539">Nucleus</keyword>
<dbReference type="GO" id="GO:0005634">
    <property type="term" value="C:nucleus"/>
    <property type="evidence" value="ECO:0007669"/>
    <property type="project" value="UniProtKB-SubCell"/>
</dbReference>
<evidence type="ECO:0000313" key="12">
    <source>
        <dbReference type="Proteomes" id="UP000606974"/>
    </source>
</evidence>
<name>A0A8H7E744_9EURO</name>
<feature type="domain" description="BZIP" evidence="10">
    <location>
        <begin position="247"/>
        <end position="301"/>
    </location>
</feature>
<keyword evidence="4" id="KW-0238">DNA-binding</keyword>
<dbReference type="InterPro" id="IPR046347">
    <property type="entry name" value="bZIP_sf"/>
</dbReference>
<feature type="coiled-coil region" evidence="8">
    <location>
        <begin position="238"/>
        <end position="306"/>
    </location>
</feature>
<dbReference type="SUPFAM" id="SSF57959">
    <property type="entry name" value="Leucine zipper domain"/>
    <property type="match status" value="1"/>
</dbReference>
<dbReference type="SMART" id="SM00338">
    <property type="entry name" value="BRLZ"/>
    <property type="match status" value="1"/>
</dbReference>
<dbReference type="PANTHER" id="PTHR46714">
    <property type="entry name" value="TRANSCRIPTIONAL ACTIVATOR HAC1"/>
    <property type="match status" value="1"/>
</dbReference>
<feature type="region of interest" description="Disordered" evidence="9">
    <location>
        <begin position="40"/>
        <end position="64"/>
    </location>
</feature>
<dbReference type="PANTHER" id="PTHR46714:SF6">
    <property type="entry name" value="TRANSCRIPTIONAL ACTIVATOR HAC1"/>
    <property type="match status" value="1"/>
</dbReference>
<dbReference type="PROSITE" id="PS50217">
    <property type="entry name" value="BZIP"/>
    <property type="match status" value="1"/>
</dbReference>
<feature type="compositionally biased region" description="Polar residues" evidence="9">
    <location>
        <begin position="168"/>
        <end position="187"/>
    </location>
</feature>
<keyword evidence="8" id="KW-0175">Coiled coil</keyword>
<evidence type="ECO:0000256" key="3">
    <source>
        <dbReference type="ARBA" id="ARBA00023015"/>
    </source>
</evidence>
<evidence type="ECO:0000256" key="5">
    <source>
        <dbReference type="ARBA" id="ARBA00023163"/>
    </source>
</evidence>
<dbReference type="CDD" id="cd14687">
    <property type="entry name" value="bZIP_ATF2"/>
    <property type="match status" value="1"/>
</dbReference>
<dbReference type="AlphaFoldDB" id="A0A8H7E744"/>
<keyword evidence="3" id="KW-0805">Transcription regulation</keyword>
<gene>
    <name evidence="11" type="ORF">GJ744_006054</name>
</gene>
<evidence type="ECO:0000256" key="1">
    <source>
        <dbReference type="ARBA" id="ARBA00004123"/>
    </source>
</evidence>
<organism evidence="11 12">
    <name type="scientific">Endocarpon pusillum</name>
    <dbReference type="NCBI Taxonomy" id="364733"/>
    <lineage>
        <taxon>Eukaryota</taxon>
        <taxon>Fungi</taxon>
        <taxon>Dikarya</taxon>
        <taxon>Ascomycota</taxon>
        <taxon>Pezizomycotina</taxon>
        <taxon>Eurotiomycetes</taxon>
        <taxon>Chaetothyriomycetidae</taxon>
        <taxon>Verrucariales</taxon>
        <taxon>Verrucariaceae</taxon>
        <taxon>Endocarpon</taxon>
    </lineage>
</organism>
<dbReference type="InterPro" id="IPR044280">
    <property type="entry name" value="Hac1/HY5"/>
</dbReference>
<sequence length="620" mass="69686">MAAQYQQQPDFEFYRHAQWAVDNKPVCSEDDEMSLLDEKILEPNTPAHTSTDSDYRNPALDQSNNAFSPRANMWHDSSQPVGYIHSRQQPHAPMPMIDTGHGHYPRADATHEAVYGHQPSWPGSTMSGTSTPTPIYDHPPQEFHQMAYHGGPMSFGQASYPSDPLSATPMSPQSSQGGWMSATSSDGTEPRSRPIGSPEYDAASPTGHIRRDGIRKKNARFEIPAERNLANIDSLISQTADEQEKKELKQQKRLLRNRQAALDSRQRKKLHTEKLEQEKKEFNQHLSDLQDEVRQLQEALQHETELRHHRQREYEHYIQTVSFERDEAIRSKTLETAELRKMNNILKDHIREAASGHSLQNGLSTDFSSFDELDIEENGWDDDFSLINNNDFNDTIEQTNITPTPLQSSSTASAEPKPDTPFSWNAFYMCLLFGAFIASNSSSNSKPAVPALSEEYRAESANVLKAVLASGPDVPRALLPSAPPQNMHPHVLSGAPATISGPEMARMTNSAPNNLEALHSSLTAPSRRQRETAAFSLSAASYDHITNPDPFLSGSDASDETFEPRPSTLQTAFDAMQQSRQNVDKVINREVNERSVMWERVPEKVLRDFRRMVENAEMDQ</sequence>
<dbReference type="GO" id="GO:0003677">
    <property type="term" value="F:DNA binding"/>
    <property type="evidence" value="ECO:0007669"/>
    <property type="project" value="UniProtKB-KW"/>
</dbReference>
<dbReference type="GO" id="GO:0006986">
    <property type="term" value="P:response to unfolded protein"/>
    <property type="evidence" value="ECO:0007669"/>
    <property type="project" value="UniProtKB-KW"/>
</dbReference>
<feature type="region of interest" description="Disordered" evidence="9">
    <location>
        <begin position="155"/>
        <end position="215"/>
    </location>
</feature>
<comment type="caution">
    <text evidence="11">The sequence shown here is derived from an EMBL/GenBank/DDBJ whole genome shotgun (WGS) entry which is preliminary data.</text>
</comment>
<proteinExistence type="inferred from homology"/>
<evidence type="ECO:0000256" key="8">
    <source>
        <dbReference type="SAM" id="Coils"/>
    </source>
</evidence>
<evidence type="ECO:0000259" key="10">
    <source>
        <dbReference type="PROSITE" id="PS50217"/>
    </source>
</evidence>
<reference evidence="11" key="1">
    <citation type="submission" date="2020-02" db="EMBL/GenBank/DDBJ databases">
        <authorList>
            <person name="Palmer J.M."/>
        </authorList>
    </citation>
    <scope>NUCLEOTIDE SEQUENCE</scope>
    <source>
        <strain evidence="11">EPUS1.4</strain>
        <tissue evidence="11">Thallus</tissue>
    </source>
</reference>